<protein>
    <submittedName>
        <fullName evidence="4">Unannotated protein</fullName>
    </submittedName>
</protein>
<feature type="domain" description="Gcp-like" evidence="1">
    <location>
        <begin position="33"/>
        <end position="226"/>
    </location>
</feature>
<dbReference type="Gene3D" id="3.30.420.40">
    <property type="match status" value="2"/>
</dbReference>
<dbReference type="GO" id="GO:0005829">
    <property type="term" value="C:cytosol"/>
    <property type="evidence" value="ECO:0007669"/>
    <property type="project" value="TreeGrafter"/>
</dbReference>
<gene>
    <name evidence="2" type="ORF">UFOPK2880_00689</name>
    <name evidence="3" type="ORF">UFOPK3304_01947</name>
    <name evidence="4" type="ORF">UFOPK4134_01730</name>
</gene>
<dbReference type="InterPro" id="IPR022496">
    <property type="entry name" value="T6A_TsaB"/>
</dbReference>
<dbReference type="EMBL" id="CAEZZP010000031">
    <property type="protein sequence ID" value="CAB4768749.1"/>
    <property type="molecule type" value="Genomic_DNA"/>
</dbReference>
<evidence type="ECO:0000313" key="3">
    <source>
        <dbReference type="EMBL" id="CAB4884084.1"/>
    </source>
</evidence>
<proteinExistence type="predicted"/>
<dbReference type="EMBL" id="CAFBLJ010000188">
    <property type="protein sequence ID" value="CAB4884084.1"/>
    <property type="molecule type" value="Genomic_DNA"/>
</dbReference>
<dbReference type="SUPFAM" id="SSF53067">
    <property type="entry name" value="Actin-like ATPase domain"/>
    <property type="match status" value="2"/>
</dbReference>
<dbReference type="PANTHER" id="PTHR11735">
    <property type="entry name" value="TRNA N6-ADENOSINE THREONYLCARBAMOYLTRANSFERASE"/>
    <property type="match status" value="1"/>
</dbReference>
<organism evidence="4">
    <name type="scientific">freshwater metagenome</name>
    <dbReference type="NCBI Taxonomy" id="449393"/>
    <lineage>
        <taxon>unclassified sequences</taxon>
        <taxon>metagenomes</taxon>
        <taxon>ecological metagenomes</taxon>
    </lineage>
</organism>
<dbReference type="InterPro" id="IPR043129">
    <property type="entry name" value="ATPase_NBD"/>
</dbReference>
<accession>A0A6J7S829</accession>
<dbReference type="AlphaFoldDB" id="A0A6J7S829"/>
<sequence>MLTLGIETATERVSVALGDHDGVLGSIDITRGRRHAETLTPAIEFLCRQADVKIDEVAVVAVDVGPGLFTGMRVGIAAAKAIALALHVPMIAMSSLDLLAYPLRRTDQLIASVIDARKGEVFYAFYRQSDNGIQRVLDPSVGSIDDLISDLLGRGQETLCVGDGAVRYREEIVAGFATDFTGSSYSFPSASALVELAHVKALKEDWVEPHQIEALYLRQPDAEINWSTRNSGSGR</sequence>
<dbReference type="PANTHER" id="PTHR11735:SF11">
    <property type="entry name" value="TRNA THREONYLCARBAMOYLADENOSINE BIOSYNTHESIS PROTEIN TSAB"/>
    <property type="match status" value="1"/>
</dbReference>
<evidence type="ECO:0000313" key="2">
    <source>
        <dbReference type="EMBL" id="CAB4768749.1"/>
    </source>
</evidence>
<dbReference type="NCBIfam" id="TIGR03725">
    <property type="entry name" value="T6A_YeaZ"/>
    <property type="match status" value="1"/>
</dbReference>
<dbReference type="InterPro" id="IPR000905">
    <property type="entry name" value="Gcp-like_dom"/>
</dbReference>
<reference evidence="4" key="1">
    <citation type="submission" date="2020-05" db="EMBL/GenBank/DDBJ databases">
        <authorList>
            <person name="Chiriac C."/>
            <person name="Salcher M."/>
            <person name="Ghai R."/>
            <person name="Kavagutti S V."/>
        </authorList>
    </citation>
    <scope>NUCLEOTIDE SEQUENCE</scope>
</reference>
<name>A0A6J7S829_9ZZZZ</name>
<dbReference type="GO" id="GO:0002949">
    <property type="term" value="P:tRNA threonylcarbamoyladenosine modification"/>
    <property type="evidence" value="ECO:0007669"/>
    <property type="project" value="InterPro"/>
</dbReference>
<evidence type="ECO:0000259" key="1">
    <source>
        <dbReference type="Pfam" id="PF00814"/>
    </source>
</evidence>
<evidence type="ECO:0000313" key="4">
    <source>
        <dbReference type="EMBL" id="CAB5037259.1"/>
    </source>
</evidence>
<dbReference type="Pfam" id="PF00814">
    <property type="entry name" value="TsaD"/>
    <property type="match status" value="1"/>
</dbReference>
<dbReference type="EMBL" id="CAFBPS010000198">
    <property type="protein sequence ID" value="CAB5037259.1"/>
    <property type="molecule type" value="Genomic_DNA"/>
</dbReference>